<protein>
    <submittedName>
        <fullName evidence="2">Uncharacterized protein</fullName>
    </submittedName>
</protein>
<reference evidence="2 3" key="1">
    <citation type="submission" date="2019-08" db="EMBL/GenBank/DDBJ databases">
        <title>Deep-cultivation of Planctomycetes and their phenomic and genomic characterization uncovers novel biology.</title>
        <authorList>
            <person name="Wiegand S."/>
            <person name="Jogler M."/>
            <person name="Boedeker C."/>
            <person name="Pinto D."/>
            <person name="Vollmers J."/>
            <person name="Rivas-Marin E."/>
            <person name="Kohn T."/>
            <person name="Peeters S.H."/>
            <person name="Heuer A."/>
            <person name="Rast P."/>
            <person name="Oberbeckmann S."/>
            <person name="Bunk B."/>
            <person name="Jeske O."/>
            <person name="Meyerdierks A."/>
            <person name="Storesund J.E."/>
            <person name="Kallscheuer N."/>
            <person name="Luecker S."/>
            <person name="Lage O.M."/>
            <person name="Pohl T."/>
            <person name="Merkel B.J."/>
            <person name="Hornburger P."/>
            <person name="Mueller R.-W."/>
            <person name="Bruemmer F."/>
            <person name="Labrenz M."/>
            <person name="Spormann A.M."/>
            <person name="Op den Camp H."/>
            <person name="Overmann J."/>
            <person name="Amann R."/>
            <person name="Jetten M.S.M."/>
            <person name="Mascher T."/>
            <person name="Medema M.H."/>
            <person name="Devos D.P."/>
            <person name="Kaster A.-K."/>
            <person name="Ovreas L."/>
            <person name="Rohde M."/>
            <person name="Galperin M.Y."/>
            <person name="Jogler C."/>
        </authorList>
    </citation>
    <scope>NUCLEOTIDE SEQUENCE [LARGE SCALE GENOMIC DNA]</scope>
    <source>
        <strain evidence="2 3">UC8</strain>
    </source>
</reference>
<evidence type="ECO:0000256" key="1">
    <source>
        <dbReference type="SAM" id="Phobius"/>
    </source>
</evidence>
<keyword evidence="1" id="KW-0812">Transmembrane</keyword>
<keyword evidence="1" id="KW-1133">Transmembrane helix</keyword>
<dbReference type="EMBL" id="CP042914">
    <property type="protein sequence ID" value="QEG43158.1"/>
    <property type="molecule type" value="Genomic_DNA"/>
</dbReference>
<keyword evidence="3" id="KW-1185">Reference proteome</keyword>
<dbReference type="Proteomes" id="UP000325286">
    <property type="component" value="Chromosome"/>
</dbReference>
<accession>A0A5B9QVT8</accession>
<dbReference type="AlphaFoldDB" id="A0A5B9QVT8"/>
<name>A0A5B9QVT8_9BACT</name>
<keyword evidence="1" id="KW-0472">Membrane</keyword>
<gene>
    <name evidence="2" type="ORF">UC8_52030</name>
</gene>
<evidence type="ECO:0000313" key="3">
    <source>
        <dbReference type="Proteomes" id="UP000325286"/>
    </source>
</evidence>
<feature type="transmembrane region" description="Helical" evidence="1">
    <location>
        <begin position="16"/>
        <end position="34"/>
    </location>
</feature>
<proteinExistence type="predicted"/>
<sequence>MITREKQHTAERIARWSHYAYPLLLIAVLVYSFAV</sequence>
<organism evidence="2 3">
    <name type="scientific">Roseimaritima ulvae</name>
    <dbReference type="NCBI Taxonomy" id="980254"/>
    <lineage>
        <taxon>Bacteria</taxon>
        <taxon>Pseudomonadati</taxon>
        <taxon>Planctomycetota</taxon>
        <taxon>Planctomycetia</taxon>
        <taxon>Pirellulales</taxon>
        <taxon>Pirellulaceae</taxon>
        <taxon>Roseimaritima</taxon>
    </lineage>
</organism>
<dbReference type="KEGG" id="rul:UC8_52030"/>
<evidence type="ECO:0000313" key="2">
    <source>
        <dbReference type="EMBL" id="QEG43158.1"/>
    </source>
</evidence>